<comment type="caution">
    <text evidence="2">The sequence shown here is derived from an EMBL/GenBank/DDBJ whole genome shotgun (WGS) entry which is preliminary data.</text>
</comment>
<dbReference type="InterPro" id="IPR050259">
    <property type="entry name" value="SDR"/>
</dbReference>
<dbReference type="PANTHER" id="PTHR42879">
    <property type="entry name" value="3-OXOACYL-(ACYL-CARRIER-PROTEIN) REDUCTASE"/>
    <property type="match status" value="1"/>
</dbReference>
<organism evidence="2 3">
    <name type="scientific">Lysinibacillus piscis</name>
    <dbReference type="NCBI Taxonomy" id="2518931"/>
    <lineage>
        <taxon>Bacteria</taxon>
        <taxon>Bacillati</taxon>
        <taxon>Bacillota</taxon>
        <taxon>Bacilli</taxon>
        <taxon>Bacillales</taxon>
        <taxon>Bacillaceae</taxon>
        <taxon>Lysinibacillus</taxon>
    </lineage>
</organism>
<dbReference type="EMBL" id="BRZA01000009">
    <property type="protein sequence ID" value="GLC90360.1"/>
    <property type="molecule type" value="Genomic_DNA"/>
</dbReference>
<proteinExistence type="inferred from homology"/>
<keyword evidence="3" id="KW-1185">Reference proteome</keyword>
<protein>
    <submittedName>
        <fullName evidence="2">Oxidoreductase</fullName>
    </submittedName>
</protein>
<dbReference type="PRINTS" id="PR00081">
    <property type="entry name" value="GDHRDH"/>
</dbReference>
<evidence type="ECO:0000256" key="1">
    <source>
        <dbReference type="ARBA" id="ARBA00006484"/>
    </source>
</evidence>
<comment type="similarity">
    <text evidence="1">Belongs to the short-chain dehydrogenases/reductases (SDR) family.</text>
</comment>
<dbReference type="InterPro" id="IPR020904">
    <property type="entry name" value="Sc_DH/Rdtase_CS"/>
</dbReference>
<dbReference type="PANTHER" id="PTHR42879:SF2">
    <property type="entry name" value="3-OXOACYL-[ACYL-CARRIER-PROTEIN] REDUCTASE FABG"/>
    <property type="match status" value="1"/>
</dbReference>
<dbReference type="InterPro" id="IPR002347">
    <property type="entry name" value="SDR_fam"/>
</dbReference>
<evidence type="ECO:0000313" key="2">
    <source>
        <dbReference type="EMBL" id="GLC90360.1"/>
    </source>
</evidence>
<dbReference type="InterPro" id="IPR036291">
    <property type="entry name" value="NAD(P)-bd_dom_sf"/>
</dbReference>
<name>A0ABQ5NPU0_9BACI</name>
<dbReference type="CDD" id="cd05233">
    <property type="entry name" value="SDR_c"/>
    <property type="match status" value="1"/>
</dbReference>
<dbReference type="Gene3D" id="3.40.50.720">
    <property type="entry name" value="NAD(P)-binding Rossmann-like Domain"/>
    <property type="match status" value="1"/>
</dbReference>
<dbReference type="Pfam" id="PF13561">
    <property type="entry name" value="adh_short_C2"/>
    <property type="match status" value="1"/>
</dbReference>
<sequence>MGDNMDVSKKVVIVTGAGKGIGKAIALEFGKRGSFVIVAEIDSICGQEVCDEIIQNGGTAHFIETDVSSEQSIKDMITQTVQLYGKIDTLVNNAGITIFKPILECSVEDWDLVMNTDLKSVFLASKYAAIEMIKNNAGSIINIASNHVHATLTDSEMYAAAKSGVIGFTKGLALSLGHQGIRVNAVCPGFMDTYHYRNWRSQFEDQDFIQQEVDSLHATNRMGDPQEVANICIFLASGLANQMTGSSITLDGGLSTRLYHSKYA</sequence>
<dbReference type="PRINTS" id="PR00080">
    <property type="entry name" value="SDRFAMILY"/>
</dbReference>
<accession>A0ABQ5NPU0</accession>
<evidence type="ECO:0000313" key="3">
    <source>
        <dbReference type="Proteomes" id="UP001065593"/>
    </source>
</evidence>
<reference evidence="2" key="1">
    <citation type="submission" date="2022-08" db="EMBL/GenBank/DDBJ databases">
        <title>Draft genome sequence of Lysinibacillus sp. strain KH24.</title>
        <authorList>
            <person name="Kanbe H."/>
            <person name="Itoh H."/>
        </authorList>
    </citation>
    <scope>NUCLEOTIDE SEQUENCE</scope>
    <source>
        <strain evidence="2">KH24</strain>
    </source>
</reference>
<gene>
    <name evidence="2" type="ORF">LYSBPC_34870</name>
</gene>
<dbReference type="Proteomes" id="UP001065593">
    <property type="component" value="Unassembled WGS sequence"/>
</dbReference>
<dbReference type="SUPFAM" id="SSF51735">
    <property type="entry name" value="NAD(P)-binding Rossmann-fold domains"/>
    <property type="match status" value="1"/>
</dbReference>
<dbReference type="PROSITE" id="PS00061">
    <property type="entry name" value="ADH_SHORT"/>
    <property type="match status" value="1"/>
</dbReference>